<evidence type="ECO:0000313" key="1">
    <source>
        <dbReference type="EMBL" id="CAG7822145.1"/>
    </source>
</evidence>
<dbReference type="EMBL" id="CAJVCH010525442">
    <property type="protein sequence ID" value="CAG7822145.1"/>
    <property type="molecule type" value="Genomic_DNA"/>
</dbReference>
<proteinExistence type="predicted"/>
<accession>A0A8J2KZ91</accession>
<dbReference type="Proteomes" id="UP000708208">
    <property type="component" value="Unassembled WGS sequence"/>
</dbReference>
<protein>
    <submittedName>
        <fullName evidence="1">Uncharacterized protein</fullName>
    </submittedName>
</protein>
<gene>
    <name evidence="1" type="ORF">AFUS01_LOCUS32432</name>
</gene>
<organism evidence="1 2">
    <name type="scientific">Allacma fusca</name>
    <dbReference type="NCBI Taxonomy" id="39272"/>
    <lineage>
        <taxon>Eukaryota</taxon>
        <taxon>Metazoa</taxon>
        <taxon>Ecdysozoa</taxon>
        <taxon>Arthropoda</taxon>
        <taxon>Hexapoda</taxon>
        <taxon>Collembola</taxon>
        <taxon>Symphypleona</taxon>
        <taxon>Sminthuridae</taxon>
        <taxon>Allacma</taxon>
    </lineage>
</organism>
<reference evidence="1" key="1">
    <citation type="submission" date="2021-06" db="EMBL/GenBank/DDBJ databases">
        <authorList>
            <person name="Hodson N. C."/>
            <person name="Mongue J. A."/>
            <person name="Jaron S. K."/>
        </authorList>
    </citation>
    <scope>NUCLEOTIDE SEQUENCE</scope>
</reference>
<comment type="caution">
    <text evidence="1">The sequence shown here is derived from an EMBL/GenBank/DDBJ whole genome shotgun (WGS) entry which is preliminary data.</text>
</comment>
<feature type="non-terminal residue" evidence="1">
    <location>
        <position position="1"/>
    </location>
</feature>
<sequence length="14" mass="1563">MLCIRTSDVAGKLR</sequence>
<name>A0A8J2KZ91_9HEXA</name>
<evidence type="ECO:0000313" key="2">
    <source>
        <dbReference type="Proteomes" id="UP000708208"/>
    </source>
</evidence>
<keyword evidence="2" id="KW-1185">Reference proteome</keyword>